<dbReference type="InterPro" id="IPR013767">
    <property type="entry name" value="PAS_fold"/>
</dbReference>
<dbReference type="PANTHER" id="PTHR44757">
    <property type="entry name" value="DIGUANYLATE CYCLASE DGCP"/>
    <property type="match status" value="1"/>
</dbReference>
<feature type="domain" description="EAL" evidence="4">
    <location>
        <begin position="662"/>
        <end position="915"/>
    </location>
</feature>
<dbReference type="SMART" id="SM00267">
    <property type="entry name" value="GGDEF"/>
    <property type="match status" value="1"/>
</dbReference>
<proteinExistence type="predicted"/>
<dbReference type="InterPro" id="IPR003018">
    <property type="entry name" value="GAF"/>
</dbReference>
<feature type="domain" description="GGDEF" evidence="5">
    <location>
        <begin position="524"/>
        <end position="653"/>
    </location>
</feature>
<dbReference type="SUPFAM" id="SSF55781">
    <property type="entry name" value="GAF domain-like"/>
    <property type="match status" value="1"/>
</dbReference>
<dbReference type="SMART" id="SM00052">
    <property type="entry name" value="EAL"/>
    <property type="match status" value="1"/>
</dbReference>
<protein>
    <submittedName>
        <fullName evidence="6">EAL domain-containing protein</fullName>
    </submittedName>
</protein>
<evidence type="ECO:0000259" key="5">
    <source>
        <dbReference type="PROSITE" id="PS50887"/>
    </source>
</evidence>
<feature type="domain" description="PAC" evidence="3">
    <location>
        <begin position="156"/>
        <end position="210"/>
    </location>
</feature>
<dbReference type="PROSITE" id="PS50113">
    <property type="entry name" value="PAC"/>
    <property type="match status" value="2"/>
</dbReference>
<dbReference type="InterPro" id="IPR000700">
    <property type="entry name" value="PAS-assoc_C"/>
</dbReference>
<dbReference type="Proteomes" id="UP001595880">
    <property type="component" value="Unassembled WGS sequence"/>
</dbReference>
<accession>A0ABV8VR88</accession>
<dbReference type="InterPro" id="IPR035965">
    <property type="entry name" value="PAS-like_dom_sf"/>
</dbReference>
<dbReference type="InterPro" id="IPR001610">
    <property type="entry name" value="PAC"/>
</dbReference>
<dbReference type="Gene3D" id="3.20.20.450">
    <property type="entry name" value="EAL domain"/>
    <property type="match status" value="1"/>
</dbReference>
<dbReference type="Gene3D" id="3.30.450.20">
    <property type="entry name" value="PAS domain"/>
    <property type="match status" value="2"/>
</dbReference>
<evidence type="ECO:0000259" key="3">
    <source>
        <dbReference type="PROSITE" id="PS50113"/>
    </source>
</evidence>
<evidence type="ECO:0000259" key="2">
    <source>
        <dbReference type="PROSITE" id="PS50112"/>
    </source>
</evidence>
<reference evidence="7" key="1">
    <citation type="journal article" date="2019" name="Int. J. Syst. Evol. Microbiol.">
        <title>The Global Catalogue of Microorganisms (GCM) 10K type strain sequencing project: providing services to taxonomists for standard genome sequencing and annotation.</title>
        <authorList>
            <consortium name="The Broad Institute Genomics Platform"/>
            <consortium name="The Broad Institute Genome Sequencing Center for Infectious Disease"/>
            <person name="Wu L."/>
            <person name="Ma J."/>
        </authorList>
    </citation>
    <scope>NUCLEOTIDE SEQUENCE [LARGE SCALE GENOMIC DNA]</scope>
    <source>
        <strain evidence="7">KACC 14058</strain>
    </source>
</reference>
<dbReference type="InterPro" id="IPR001633">
    <property type="entry name" value="EAL_dom"/>
</dbReference>
<keyword evidence="1" id="KW-0472">Membrane</keyword>
<dbReference type="PROSITE" id="PS50883">
    <property type="entry name" value="EAL"/>
    <property type="match status" value="1"/>
</dbReference>
<dbReference type="InterPro" id="IPR000160">
    <property type="entry name" value="GGDEF_dom"/>
</dbReference>
<dbReference type="Pfam" id="PF00989">
    <property type="entry name" value="PAS"/>
    <property type="match status" value="1"/>
</dbReference>
<feature type="transmembrane region" description="Helical" evidence="1">
    <location>
        <begin position="7"/>
        <end position="24"/>
    </location>
</feature>
<keyword evidence="1" id="KW-1133">Transmembrane helix</keyword>
<evidence type="ECO:0000256" key="1">
    <source>
        <dbReference type="SAM" id="Phobius"/>
    </source>
</evidence>
<feature type="domain" description="PAC" evidence="3">
    <location>
        <begin position="445"/>
        <end position="496"/>
    </location>
</feature>
<dbReference type="PROSITE" id="PS50887">
    <property type="entry name" value="GGDEF"/>
    <property type="match status" value="1"/>
</dbReference>
<evidence type="ECO:0000313" key="6">
    <source>
        <dbReference type="EMBL" id="MFC4386963.1"/>
    </source>
</evidence>
<dbReference type="InterPro" id="IPR052155">
    <property type="entry name" value="Biofilm_reg_signaling"/>
</dbReference>
<dbReference type="SUPFAM" id="SSF55073">
    <property type="entry name" value="Nucleotide cyclase"/>
    <property type="match status" value="1"/>
</dbReference>
<dbReference type="EMBL" id="JBHSDV010000001">
    <property type="protein sequence ID" value="MFC4386963.1"/>
    <property type="molecule type" value="Genomic_DNA"/>
</dbReference>
<dbReference type="CDD" id="cd01948">
    <property type="entry name" value="EAL"/>
    <property type="match status" value="1"/>
</dbReference>
<dbReference type="Gene3D" id="3.30.70.270">
    <property type="match status" value="1"/>
</dbReference>
<feature type="domain" description="PAS" evidence="2">
    <location>
        <begin position="82"/>
        <end position="154"/>
    </location>
</feature>
<dbReference type="SUPFAM" id="SSF141868">
    <property type="entry name" value="EAL domain-like"/>
    <property type="match status" value="1"/>
</dbReference>
<evidence type="ECO:0000259" key="4">
    <source>
        <dbReference type="PROSITE" id="PS50883"/>
    </source>
</evidence>
<dbReference type="InterPro" id="IPR035919">
    <property type="entry name" value="EAL_sf"/>
</dbReference>
<organism evidence="6 7">
    <name type="scientific">Gracilibacillus marinus</name>
    <dbReference type="NCBI Taxonomy" id="630535"/>
    <lineage>
        <taxon>Bacteria</taxon>
        <taxon>Bacillati</taxon>
        <taxon>Bacillota</taxon>
        <taxon>Bacilli</taxon>
        <taxon>Bacillales</taxon>
        <taxon>Bacillaceae</taxon>
        <taxon>Gracilibacillus</taxon>
    </lineage>
</organism>
<dbReference type="InterPro" id="IPR000014">
    <property type="entry name" value="PAS"/>
</dbReference>
<evidence type="ECO:0000313" key="7">
    <source>
        <dbReference type="Proteomes" id="UP001595880"/>
    </source>
</evidence>
<dbReference type="SMART" id="SM00091">
    <property type="entry name" value="PAS"/>
    <property type="match status" value="2"/>
</dbReference>
<dbReference type="InterPro" id="IPR043128">
    <property type="entry name" value="Rev_trsase/Diguanyl_cyclase"/>
</dbReference>
<dbReference type="SMART" id="SM00086">
    <property type="entry name" value="PAC"/>
    <property type="match status" value="2"/>
</dbReference>
<dbReference type="PROSITE" id="PS50112">
    <property type="entry name" value="PAS"/>
    <property type="match status" value="1"/>
</dbReference>
<dbReference type="RefSeq" id="WP_390196167.1">
    <property type="nucleotide sequence ID" value="NZ_JBHSDV010000001.1"/>
</dbReference>
<dbReference type="InterPro" id="IPR029787">
    <property type="entry name" value="Nucleotide_cyclase"/>
</dbReference>
<dbReference type="Pfam" id="PF00563">
    <property type="entry name" value="EAL"/>
    <property type="match status" value="1"/>
</dbReference>
<keyword evidence="7" id="KW-1185">Reference proteome</keyword>
<comment type="caution">
    <text evidence="6">The sequence shown here is derived from an EMBL/GenBank/DDBJ whole genome shotgun (WGS) entry which is preliminary data.</text>
</comment>
<dbReference type="InterPro" id="IPR029016">
    <property type="entry name" value="GAF-like_dom_sf"/>
</dbReference>
<dbReference type="Gene3D" id="3.30.450.40">
    <property type="match status" value="1"/>
</dbReference>
<gene>
    <name evidence="6" type="ORF">ACFOZ1_03970</name>
</gene>
<name>A0ABV8VR88_9BACI</name>
<feature type="transmembrane region" description="Helical" evidence="1">
    <location>
        <begin position="36"/>
        <end position="54"/>
    </location>
</feature>
<dbReference type="NCBIfam" id="TIGR00229">
    <property type="entry name" value="sensory_box"/>
    <property type="match status" value="2"/>
</dbReference>
<dbReference type="SMART" id="SM00065">
    <property type="entry name" value="GAF"/>
    <property type="match status" value="1"/>
</dbReference>
<dbReference type="Pfam" id="PF00990">
    <property type="entry name" value="GGDEF"/>
    <property type="match status" value="1"/>
</dbReference>
<dbReference type="Pfam" id="PF13426">
    <property type="entry name" value="PAS_9"/>
    <property type="match status" value="1"/>
</dbReference>
<keyword evidence="1" id="KW-0812">Transmembrane</keyword>
<dbReference type="CDD" id="cd00130">
    <property type="entry name" value="PAS"/>
    <property type="match status" value="1"/>
</dbReference>
<dbReference type="Pfam" id="PF13185">
    <property type="entry name" value="GAF_2"/>
    <property type="match status" value="1"/>
</dbReference>
<dbReference type="PANTHER" id="PTHR44757:SF2">
    <property type="entry name" value="BIOFILM ARCHITECTURE MAINTENANCE PROTEIN MBAA"/>
    <property type="match status" value="1"/>
</dbReference>
<sequence>MKSVYKIISLYVLISILWVFTSEYNRQNFLNTQHFYTYYTLIYVCLTSIFLFILTNKLTKDVEKERIKKNEADDDAEKFHDENIRLMQVFNQVSTGLVLTDAKKRDLPIIYVNETFVQMTGYAKEEIIGKNCRFLQGEHTHASNRRKIKEAIEKEESIQIEIVNYRKNGERFWNELKISPIKDSNGEVTYFVGIQNDITEKKNQSILLENQFQIVKSLLMHEDYMEAFREICLIIEKHMDYQCIIFQKDLLEERIHVLASGTLPEAFHQEISDFPIRPNEGVTGEAIYEKETKIVSDVNQHLHNEKYKRIAEDYGIQSIWSTPVLSAEGQVFGAITMYKKTPYIPTKSEVQTIETYAYILSLVMENIRIQDKLKRSEEKYRLITENVTDIICLLDSNFHIEYISKAINLLTTDDRPENIIRLFSDETYDKTMKYLRYLIESDEDKTLEISLNDVDGNPHWFDLKGTKITNDRNEVNVLLVARDITASKQYQASLDNILYIDTLSQLPNKYKFRKELERLLQEDSFFYMVMLDFDHLKDVKHMYGIEIWDHIILEMKQLISDIVKPNLLAKTGEDEFCFVILHDTEKKLMEKLLLFLNHLKKPIRIQYTDLLIEPRIGVVSNQKQSAGQMLTQAQESIQSIVGTTMDPIAFYDKQVSTSINRVALIKRSLSKAIDNNEFTLVYQPQVNIQTKKITGLEALIRWENDELGNVPPGEFITIAEETGWITAIGDYVINQVLQDIQEWIAQGKEYRVSINISYRQLMEVDFIDKLVRALTNSACPSHLISLEITEHSLLEDIHLSTYVLEQVHDLGIQVEVDDFGVGYSSLSYLRKLPLDVLKIDRSFIQNVHTDRRELAVVQAIMEMSRALQLQVIAEGVETKKQVELLHELGCDKFQGYYFSKPIPKEKLQEEIEIIYETKLK</sequence>
<dbReference type="SUPFAM" id="SSF55785">
    <property type="entry name" value="PYP-like sensor domain (PAS domain)"/>
    <property type="match status" value="2"/>
</dbReference>